<protein>
    <submittedName>
        <fullName evidence="1">Uncharacterized protein</fullName>
    </submittedName>
</protein>
<proteinExistence type="predicted"/>
<name>A0A0C2MKK3_THEKT</name>
<organism evidence="1 2">
    <name type="scientific">Thelohanellus kitauei</name>
    <name type="common">Myxosporean</name>
    <dbReference type="NCBI Taxonomy" id="669202"/>
    <lineage>
        <taxon>Eukaryota</taxon>
        <taxon>Metazoa</taxon>
        <taxon>Cnidaria</taxon>
        <taxon>Myxozoa</taxon>
        <taxon>Myxosporea</taxon>
        <taxon>Bivalvulida</taxon>
        <taxon>Platysporina</taxon>
        <taxon>Myxobolidae</taxon>
        <taxon>Thelohanellus</taxon>
    </lineage>
</organism>
<gene>
    <name evidence="1" type="ORF">RF11_01783</name>
</gene>
<dbReference type="OrthoDB" id="4703at2759"/>
<keyword evidence="2" id="KW-1185">Reference proteome</keyword>
<dbReference type="AlphaFoldDB" id="A0A0C2MKK3"/>
<accession>A0A0C2MKK3</accession>
<dbReference type="EMBL" id="JWZT01003119">
    <property type="protein sequence ID" value="KII67736.1"/>
    <property type="molecule type" value="Genomic_DNA"/>
</dbReference>
<reference evidence="1 2" key="1">
    <citation type="journal article" date="2014" name="Genome Biol. Evol.">
        <title>The genome of the myxosporean Thelohanellus kitauei shows adaptations to nutrient acquisition within its fish host.</title>
        <authorList>
            <person name="Yang Y."/>
            <person name="Xiong J."/>
            <person name="Zhou Z."/>
            <person name="Huo F."/>
            <person name="Miao W."/>
            <person name="Ran C."/>
            <person name="Liu Y."/>
            <person name="Zhang J."/>
            <person name="Feng J."/>
            <person name="Wang M."/>
            <person name="Wang M."/>
            <person name="Wang L."/>
            <person name="Yao B."/>
        </authorList>
    </citation>
    <scope>NUCLEOTIDE SEQUENCE [LARGE SCALE GENOMIC DNA]</scope>
    <source>
        <strain evidence="1">Wuqing</strain>
    </source>
</reference>
<dbReference type="Proteomes" id="UP000031668">
    <property type="component" value="Unassembled WGS sequence"/>
</dbReference>
<comment type="caution">
    <text evidence="1">The sequence shown here is derived from an EMBL/GenBank/DDBJ whole genome shotgun (WGS) entry which is preliminary data.</text>
</comment>
<evidence type="ECO:0000313" key="1">
    <source>
        <dbReference type="EMBL" id="KII67736.1"/>
    </source>
</evidence>
<sequence length="202" mass="23327">MLLFSTEFRFPRPNNIKVLELSHNKEECFLDAIQVICERQLFIPSGSITDVQSCPKTGFFALSDDKGTVYVGNFNERFLKSRGDYFVEVIAYRLEYTESPTLTDNNLGQGPKRQKTIVFEDSNEIEQSITQRTKLLNIRKSGIQSENTYTHDKILSINRVSLKTELGCIEHHKWKSMLAGIWWKRRSSSCPVCFQMGRKSSQ</sequence>
<evidence type="ECO:0000313" key="2">
    <source>
        <dbReference type="Proteomes" id="UP000031668"/>
    </source>
</evidence>